<dbReference type="PANTHER" id="PTHR31062">
    <property type="entry name" value="XYLOGLUCAN ENDOTRANSGLUCOSYLASE/HYDROLASE PROTEIN 8-RELATED"/>
    <property type="match status" value="1"/>
</dbReference>
<dbReference type="Pfam" id="PF00722">
    <property type="entry name" value="Glyco_hydro_16"/>
    <property type="match status" value="1"/>
</dbReference>
<evidence type="ECO:0000256" key="2">
    <source>
        <dbReference type="ARBA" id="ARBA00022523"/>
    </source>
</evidence>
<feature type="domain" description="Xyloglucan endo-transglycosylase C-terminal" evidence="10">
    <location>
        <begin position="194"/>
        <end position="232"/>
    </location>
</feature>
<evidence type="ECO:0000256" key="3">
    <source>
        <dbReference type="ARBA" id="ARBA00022525"/>
    </source>
</evidence>
<organism evidence="11 12">
    <name type="scientific">Citrullus colocynthis</name>
    <name type="common">colocynth</name>
    <dbReference type="NCBI Taxonomy" id="252529"/>
    <lineage>
        <taxon>Eukaryota</taxon>
        <taxon>Viridiplantae</taxon>
        <taxon>Streptophyta</taxon>
        <taxon>Embryophyta</taxon>
        <taxon>Tracheophyta</taxon>
        <taxon>Spermatophyta</taxon>
        <taxon>Magnoliopsida</taxon>
        <taxon>eudicotyledons</taxon>
        <taxon>Gunneridae</taxon>
        <taxon>Pentapetalae</taxon>
        <taxon>rosids</taxon>
        <taxon>fabids</taxon>
        <taxon>Cucurbitales</taxon>
        <taxon>Cucurbitaceae</taxon>
        <taxon>Benincaseae</taxon>
        <taxon>Citrullus</taxon>
    </lineage>
</organism>
<accession>A0ABP0XK71</accession>
<evidence type="ECO:0000256" key="1">
    <source>
        <dbReference type="ARBA" id="ARBA00022512"/>
    </source>
</evidence>
<keyword evidence="2 8" id="KW-0052">Apoplast</keyword>
<comment type="similarity">
    <text evidence="8">Belongs to the glycosyl hydrolase 16 family.</text>
</comment>
<comment type="function">
    <text evidence="8">Catalyzes xyloglucan endohydrolysis (XEH) and/or endotransglycosylation (XET). Cleaves and religates xyloglucan polymers, an essential constituent of the primary cell wall, and thereby participates in cell wall construction of growing tissues.</text>
</comment>
<feature type="domain" description="GH16" evidence="9">
    <location>
        <begin position="49"/>
        <end position="96"/>
    </location>
</feature>
<evidence type="ECO:0000259" key="10">
    <source>
        <dbReference type="Pfam" id="PF06955"/>
    </source>
</evidence>
<comment type="subcellular location">
    <subcellularLocation>
        <location evidence="8">Secreted</location>
        <location evidence="8">Cell wall</location>
    </subcellularLocation>
    <subcellularLocation>
        <location evidence="8">Secreted</location>
        <location evidence="8">Extracellular space</location>
        <location evidence="8">Apoplast</location>
    </subcellularLocation>
</comment>
<keyword evidence="12" id="KW-1185">Reference proteome</keyword>
<name>A0ABP0XK71_9ROSI</name>
<keyword evidence="5 8" id="KW-0378">Hydrolase</keyword>
<evidence type="ECO:0000256" key="6">
    <source>
        <dbReference type="ARBA" id="ARBA00023180"/>
    </source>
</evidence>
<reference evidence="11 12" key="1">
    <citation type="submission" date="2024-03" db="EMBL/GenBank/DDBJ databases">
        <authorList>
            <person name="Gkanogiannis A."/>
            <person name="Becerra Lopez-Lavalle L."/>
        </authorList>
    </citation>
    <scope>NUCLEOTIDE SEQUENCE [LARGE SCALE GENOMIC DNA]</scope>
</reference>
<evidence type="ECO:0000256" key="4">
    <source>
        <dbReference type="ARBA" id="ARBA00022679"/>
    </source>
</evidence>
<keyword evidence="6" id="KW-0325">Glycoprotein</keyword>
<keyword evidence="3 8" id="KW-0964">Secreted</keyword>
<evidence type="ECO:0000256" key="7">
    <source>
        <dbReference type="ARBA" id="ARBA00023295"/>
    </source>
</evidence>
<evidence type="ECO:0000259" key="9">
    <source>
        <dbReference type="Pfam" id="PF00722"/>
    </source>
</evidence>
<keyword evidence="4 8" id="KW-0808">Transferase</keyword>
<dbReference type="Proteomes" id="UP001642487">
    <property type="component" value="Chromosome 1"/>
</dbReference>
<dbReference type="SUPFAM" id="SSF49899">
    <property type="entry name" value="Concanavalin A-like lectins/glucanases"/>
    <property type="match status" value="1"/>
</dbReference>
<keyword evidence="1 8" id="KW-0134">Cell wall</keyword>
<keyword evidence="7 8" id="KW-0326">Glycosidase</keyword>
<sequence length="238" mass="27222">MRPTLLQFVSIRLWPQQSMPSSPKAPIMLVVFFIHGFSNDRRQQLSPGGRGHNEIDFEFLGNSSVDLYIFHTNVYSQGKENREQQFHLWFDPTKAFTHTPLIGLHKVSSCVVFRGQRSYKGVPKLGNNRHSIPKKPTYENDWATRGGLVKTDWTKTPFTASYRNINVNACVVSSGSSSCGSKFTDSLQGGTQNDQGVDAKSRNRIRWVQSKYMIYNYCTDFKRFPQSVPTECKRSRLL</sequence>
<evidence type="ECO:0000256" key="8">
    <source>
        <dbReference type="RuleBase" id="RU361120"/>
    </source>
</evidence>
<dbReference type="Pfam" id="PF06955">
    <property type="entry name" value="XET_C"/>
    <property type="match status" value="1"/>
</dbReference>
<evidence type="ECO:0000313" key="11">
    <source>
        <dbReference type="EMBL" id="CAK9308554.1"/>
    </source>
</evidence>
<evidence type="ECO:0000256" key="5">
    <source>
        <dbReference type="ARBA" id="ARBA00022801"/>
    </source>
</evidence>
<dbReference type="InterPro" id="IPR044791">
    <property type="entry name" value="Beta-glucanase/XTH"/>
</dbReference>
<dbReference type="InterPro" id="IPR013320">
    <property type="entry name" value="ConA-like_dom_sf"/>
</dbReference>
<comment type="PTM">
    <text evidence="8">Contains at least one intrachain disulfide bond essential for its enzymatic activity.</text>
</comment>
<dbReference type="EMBL" id="OZ021735">
    <property type="protein sequence ID" value="CAK9308554.1"/>
    <property type="molecule type" value="Genomic_DNA"/>
</dbReference>
<dbReference type="EC" id="2.4.1.207" evidence="8"/>
<dbReference type="InterPro" id="IPR000757">
    <property type="entry name" value="Beta-glucanase-like"/>
</dbReference>
<evidence type="ECO:0000313" key="12">
    <source>
        <dbReference type="Proteomes" id="UP001642487"/>
    </source>
</evidence>
<gene>
    <name evidence="11" type="ORF">CITCOLO1_LOCUS63</name>
</gene>
<keyword evidence="8" id="KW-0961">Cell wall biogenesis/degradation</keyword>
<proteinExistence type="inferred from homology"/>
<dbReference type="PROSITE" id="PS01034">
    <property type="entry name" value="GH16_1"/>
    <property type="match status" value="1"/>
</dbReference>
<dbReference type="InterPro" id="IPR008263">
    <property type="entry name" value="GH16_AS"/>
</dbReference>
<protein>
    <recommendedName>
        <fullName evidence="8">Xyloglucan endotransglucosylase/hydrolase</fullName>
        <ecNumber evidence="8">2.4.1.207</ecNumber>
    </recommendedName>
</protein>
<dbReference type="Gene3D" id="2.60.120.200">
    <property type="match status" value="2"/>
</dbReference>
<dbReference type="InterPro" id="IPR010713">
    <property type="entry name" value="XET_C"/>
</dbReference>